<feature type="compositionally biased region" description="Acidic residues" evidence="1">
    <location>
        <begin position="155"/>
        <end position="164"/>
    </location>
</feature>
<accession>A0A8J8NWD5</accession>
<evidence type="ECO:0000313" key="2">
    <source>
        <dbReference type="EMBL" id="TNV82363.1"/>
    </source>
</evidence>
<reference evidence="2" key="1">
    <citation type="submission" date="2019-06" db="EMBL/GenBank/DDBJ databases">
        <authorList>
            <person name="Zheng W."/>
        </authorList>
    </citation>
    <scope>NUCLEOTIDE SEQUENCE</scope>
    <source>
        <strain evidence="2">QDHG01</strain>
    </source>
</reference>
<dbReference type="PANTHER" id="PTHR41747:SF1">
    <property type="entry name" value="CHROMOSOME UNDETERMINED SCAFFOLD_128, WHOLE GENOME SHOTGUN SEQUENCE"/>
    <property type="match status" value="1"/>
</dbReference>
<dbReference type="OrthoDB" id="250654at2759"/>
<dbReference type="PANTHER" id="PTHR41747">
    <property type="entry name" value="CHROMOSOME UNDETERMINED SCAFFOLD_128, WHOLE GENOME SHOTGUN SEQUENCE"/>
    <property type="match status" value="1"/>
</dbReference>
<feature type="compositionally biased region" description="Basic and acidic residues" evidence="1">
    <location>
        <begin position="333"/>
        <end position="350"/>
    </location>
</feature>
<proteinExistence type="predicted"/>
<feature type="compositionally biased region" description="Basic and acidic residues" evidence="1">
    <location>
        <begin position="105"/>
        <end position="150"/>
    </location>
</feature>
<dbReference type="EMBL" id="RRYP01005050">
    <property type="protein sequence ID" value="TNV82363.1"/>
    <property type="molecule type" value="Genomic_DNA"/>
</dbReference>
<evidence type="ECO:0000256" key="1">
    <source>
        <dbReference type="SAM" id="MobiDB-lite"/>
    </source>
</evidence>
<protein>
    <submittedName>
        <fullName evidence="2">Uncharacterized protein</fullName>
    </submittedName>
</protein>
<keyword evidence="3" id="KW-1185">Reference proteome</keyword>
<evidence type="ECO:0000313" key="3">
    <source>
        <dbReference type="Proteomes" id="UP000785679"/>
    </source>
</evidence>
<dbReference type="Proteomes" id="UP000785679">
    <property type="component" value="Unassembled WGS sequence"/>
</dbReference>
<feature type="region of interest" description="Disordered" evidence="1">
    <location>
        <begin position="323"/>
        <end position="350"/>
    </location>
</feature>
<dbReference type="AlphaFoldDB" id="A0A8J8NWD5"/>
<feature type="region of interest" description="Disordered" evidence="1">
    <location>
        <begin position="46"/>
        <end position="224"/>
    </location>
</feature>
<sequence>MSKQLLMNERPADGGSAAYGGGGGDDWPKASIGNYKGVMLCNRPNEVGGPRKADRTGPNVPFNSRVIHDEPVGWNPTKKLLPREMKKKKRVDPNNALLKHKKFLKSLEEQKQKERVEKSREELDKEEKAQKFREVAEKQRKKIQDLKKTGGEPGEGGEYEDEQQDASPEREQERPPAPISRLTEENLKKSEQEQKKAKSKPPSQAKAAAKPAWALTEKDVEEQKEKEIDDLLEFAYELDYEKYMDDFEVRQALAIIKDRVNEIKRDVDWKDNMAKEWNEAGQAERQEAKRQEDLETRSAITYNSSKTAASKKSLRSQVLDAIQEEGAANNGRPEWDRSTKGDKEREKTTEERIAQRLAAEVLRDNAKLRGVHSANSIKKLLEKEAKKLLNDPPYKGPVVSVIKDKELKRDELDPSYLPYLHKNPAI</sequence>
<feature type="compositionally biased region" description="Basic and acidic residues" evidence="1">
    <location>
        <begin position="279"/>
        <end position="296"/>
    </location>
</feature>
<gene>
    <name evidence="2" type="ORF">FGO68_gene2467</name>
</gene>
<feature type="compositionally biased region" description="Low complexity" evidence="1">
    <location>
        <begin position="200"/>
        <end position="212"/>
    </location>
</feature>
<name>A0A8J8NWD5_HALGN</name>
<comment type="caution">
    <text evidence="2">The sequence shown here is derived from an EMBL/GenBank/DDBJ whole genome shotgun (WGS) entry which is preliminary data.</text>
</comment>
<feature type="region of interest" description="Disordered" evidence="1">
    <location>
        <begin position="279"/>
        <end position="298"/>
    </location>
</feature>
<organism evidence="2 3">
    <name type="scientific">Halteria grandinella</name>
    <dbReference type="NCBI Taxonomy" id="5974"/>
    <lineage>
        <taxon>Eukaryota</taxon>
        <taxon>Sar</taxon>
        <taxon>Alveolata</taxon>
        <taxon>Ciliophora</taxon>
        <taxon>Intramacronucleata</taxon>
        <taxon>Spirotrichea</taxon>
        <taxon>Stichotrichia</taxon>
        <taxon>Sporadotrichida</taxon>
        <taxon>Halteriidae</taxon>
        <taxon>Halteria</taxon>
    </lineage>
</organism>
<feature type="region of interest" description="Disordered" evidence="1">
    <location>
        <begin position="1"/>
        <end position="25"/>
    </location>
</feature>
<feature type="compositionally biased region" description="Basic and acidic residues" evidence="1">
    <location>
        <begin position="182"/>
        <end position="196"/>
    </location>
</feature>